<accession>A0AAV9CDC3</accession>
<evidence type="ECO:0000313" key="2">
    <source>
        <dbReference type="Proteomes" id="UP001180020"/>
    </source>
</evidence>
<reference evidence="1" key="2">
    <citation type="submission" date="2023-06" db="EMBL/GenBank/DDBJ databases">
        <authorList>
            <person name="Ma L."/>
            <person name="Liu K.-W."/>
            <person name="Li Z."/>
            <person name="Hsiao Y.-Y."/>
            <person name="Qi Y."/>
            <person name="Fu T."/>
            <person name="Tang G."/>
            <person name="Zhang D."/>
            <person name="Sun W.-H."/>
            <person name="Liu D.-K."/>
            <person name="Li Y."/>
            <person name="Chen G.-Z."/>
            <person name="Liu X.-D."/>
            <person name="Liao X.-Y."/>
            <person name="Jiang Y.-T."/>
            <person name="Yu X."/>
            <person name="Hao Y."/>
            <person name="Huang J."/>
            <person name="Zhao X.-W."/>
            <person name="Ke S."/>
            <person name="Chen Y.-Y."/>
            <person name="Wu W.-L."/>
            <person name="Hsu J.-L."/>
            <person name="Lin Y.-F."/>
            <person name="Huang M.-D."/>
            <person name="Li C.-Y."/>
            <person name="Huang L."/>
            <person name="Wang Z.-W."/>
            <person name="Zhao X."/>
            <person name="Zhong W.-Y."/>
            <person name="Peng D.-H."/>
            <person name="Ahmad S."/>
            <person name="Lan S."/>
            <person name="Zhang J.-S."/>
            <person name="Tsai W.-C."/>
            <person name="Van De Peer Y."/>
            <person name="Liu Z.-J."/>
        </authorList>
    </citation>
    <scope>NUCLEOTIDE SEQUENCE</scope>
    <source>
        <strain evidence="1">CP</strain>
        <tissue evidence="1">Leaves</tissue>
    </source>
</reference>
<protein>
    <submittedName>
        <fullName evidence="1">Uncharacterized protein</fullName>
    </submittedName>
</protein>
<comment type="caution">
    <text evidence="1">The sequence shown here is derived from an EMBL/GenBank/DDBJ whole genome shotgun (WGS) entry which is preliminary data.</text>
</comment>
<proteinExistence type="predicted"/>
<name>A0AAV9CDC3_ACOCL</name>
<evidence type="ECO:0000313" key="1">
    <source>
        <dbReference type="EMBL" id="KAK1286757.1"/>
    </source>
</evidence>
<reference evidence="1" key="1">
    <citation type="journal article" date="2023" name="Nat. Commun.">
        <title>Diploid and tetraploid genomes of Acorus and the evolution of monocots.</title>
        <authorList>
            <person name="Ma L."/>
            <person name="Liu K.W."/>
            <person name="Li Z."/>
            <person name="Hsiao Y.Y."/>
            <person name="Qi Y."/>
            <person name="Fu T."/>
            <person name="Tang G.D."/>
            <person name="Zhang D."/>
            <person name="Sun W.H."/>
            <person name="Liu D.K."/>
            <person name="Li Y."/>
            <person name="Chen G.Z."/>
            <person name="Liu X.D."/>
            <person name="Liao X.Y."/>
            <person name="Jiang Y.T."/>
            <person name="Yu X."/>
            <person name="Hao Y."/>
            <person name="Huang J."/>
            <person name="Zhao X.W."/>
            <person name="Ke S."/>
            <person name="Chen Y.Y."/>
            <person name="Wu W.L."/>
            <person name="Hsu J.L."/>
            <person name="Lin Y.F."/>
            <person name="Huang M.D."/>
            <person name="Li C.Y."/>
            <person name="Huang L."/>
            <person name="Wang Z.W."/>
            <person name="Zhao X."/>
            <person name="Zhong W.Y."/>
            <person name="Peng D.H."/>
            <person name="Ahmad S."/>
            <person name="Lan S."/>
            <person name="Zhang J.S."/>
            <person name="Tsai W.C."/>
            <person name="Van de Peer Y."/>
            <person name="Liu Z.J."/>
        </authorList>
    </citation>
    <scope>NUCLEOTIDE SEQUENCE</scope>
    <source>
        <strain evidence="1">CP</strain>
    </source>
</reference>
<sequence length="105" mass="11855">MMGQTVPPSSSEVETLLHQRGLIPQLHIPIFVETLYPFALRGESYDGFSVSSCYQDFYIKATKVDEQTICMFGIFDDVSDLTGDAAINAPHLICRRRCRHRRTGS</sequence>
<organism evidence="1 2">
    <name type="scientific">Acorus calamus</name>
    <name type="common">Sweet flag</name>
    <dbReference type="NCBI Taxonomy" id="4465"/>
    <lineage>
        <taxon>Eukaryota</taxon>
        <taxon>Viridiplantae</taxon>
        <taxon>Streptophyta</taxon>
        <taxon>Embryophyta</taxon>
        <taxon>Tracheophyta</taxon>
        <taxon>Spermatophyta</taxon>
        <taxon>Magnoliopsida</taxon>
        <taxon>Liliopsida</taxon>
        <taxon>Acoraceae</taxon>
        <taxon>Acorus</taxon>
    </lineage>
</organism>
<dbReference type="AlphaFoldDB" id="A0AAV9CDC3"/>
<dbReference type="EMBL" id="JAUJYO010000020">
    <property type="protein sequence ID" value="KAK1286757.1"/>
    <property type="molecule type" value="Genomic_DNA"/>
</dbReference>
<dbReference type="Proteomes" id="UP001180020">
    <property type="component" value="Unassembled WGS sequence"/>
</dbReference>
<gene>
    <name evidence="1" type="ORF">QJS10_CPB20g00528</name>
</gene>
<keyword evidence="2" id="KW-1185">Reference proteome</keyword>